<keyword evidence="2" id="KW-1185">Reference proteome</keyword>
<name>A0A6A3CYM6_HIBSY</name>
<dbReference type="EMBL" id="VEPZ02000149">
    <property type="protein sequence ID" value="KAE8732488.1"/>
    <property type="molecule type" value="Genomic_DNA"/>
</dbReference>
<evidence type="ECO:0000313" key="1">
    <source>
        <dbReference type="EMBL" id="KAE8732488.1"/>
    </source>
</evidence>
<evidence type="ECO:0000313" key="2">
    <source>
        <dbReference type="Proteomes" id="UP000436088"/>
    </source>
</evidence>
<accession>A0A6A3CYM6</accession>
<comment type="caution">
    <text evidence="1">The sequence shown here is derived from an EMBL/GenBank/DDBJ whole genome shotgun (WGS) entry which is preliminary data.</text>
</comment>
<dbReference type="AlphaFoldDB" id="A0A6A3CYM6"/>
<organism evidence="1 2">
    <name type="scientific">Hibiscus syriacus</name>
    <name type="common">Rose of Sharon</name>
    <dbReference type="NCBI Taxonomy" id="106335"/>
    <lineage>
        <taxon>Eukaryota</taxon>
        <taxon>Viridiplantae</taxon>
        <taxon>Streptophyta</taxon>
        <taxon>Embryophyta</taxon>
        <taxon>Tracheophyta</taxon>
        <taxon>Spermatophyta</taxon>
        <taxon>Magnoliopsida</taxon>
        <taxon>eudicotyledons</taxon>
        <taxon>Gunneridae</taxon>
        <taxon>Pentapetalae</taxon>
        <taxon>rosids</taxon>
        <taxon>malvids</taxon>
        <taxon>Malvales</taxon>
        <taxon>Malvaceae</taxon>
        <taxon>Malvoideae</taxon>
        <taxon>Hibiscus</taxon>
    </lineage>
</organism>
<dbReference type="Proteomes" id="UP000436088">
    <property type="component" value="Unassembled WGS sequence"/>
</dbReference>
<reference evidence="1" key="1">
    <citation type="submission" date="2019-09" db="EMBL/GenBank/DDBJ databases">
        <title>Draft genome information of white flower Hibiscus syriacus.</title>
        <authorList>
            <person name="Kim Y.-M."/>
        </authorList>
    </citation>
    <scope>NUCLEOTIDE SEQUENCE [LARGE SCALE GENOMIC DNA]</scope>
    <source>
        <strain evidence="1">YM2019G1</strain>
    </source>
</reference>
<sequence length="89" mass="9607">MVNEGVSSVNFLAVKEVIPDRSLTILDYVVIGDLVSIESASDGIIVEKSALQELHSTLGDEIILNSRSVVVDHFMNLVGATDLGDDFYP</sequence>
<proteinExistence type="predicted"/>
<protein>
    <submittedName>
        <fullName evidence="1">Uncharacterized protein</fullName>
    </submittedName>
</protein>
<gene>
    <name evidence="1" type="ORF">F3Y22_tig00001947pilonHSYRG00005</name>
</gene>